<dbReference type="InterPro" id="IPR001841">
    <property type="entry name" value="Znf_RING"/>
</dbReference>
<keyword evidence="9" id="KW-1185">Reference proteome</keyword>
<feature type="domain" description="RING-type" evidence="7">
    <location>
        <begin position="109"/>
        <end position="150"/>
    </location>
</feature>
<gene>
    <name evidence="8" type="ORF">niasHS_009952</name>
</gene>
<dbReference type="PANTHER" id="PTHR45798:SF97">
    <property type="entry name" value="ALCOHOL-SENSITIVE RING FINGER PROTEIN 1"/>
    <property type="match status" value="1"/>
</dbReference>
<dbReference type="EMBL" id="JBICCN010000157">
    <property type="protein sequence ID" value="KAL3088501.1"/>
    <property type="molecule type" value="Genomic_DNA"/>
</dbReference>
<keyword evidence="1" id="KW-0479">Metal-binding</keyword>
<dbReference type="Gene3D" id="3.30.40.10">
    <property type="entry name" value="Zinc/RING finger domain, C3HC4 (zinc finger)"/>
    <property type="match status" value="1"/>
</dbReference>
<keyword evidence="6" id="KW-0812">Transmembrane</keyword>
<dbReference type="InterPro" id="IPR013083">
    <property type="entry name" value="Znf_RING/FYVE/PHD"/>
</dbReference>
<keyword evidence="3" id="KW-0862">Zinc</keyword>
<dbReference type="PROSITE" id="PS50089">
    <property type="entry name" value="ZF_RING_2"/>
    <property type="match status" value="1"/>
</dbReference>
<keyword evidence="2 4" id="KW-0863">Zinc-finger</keyword>
<comment type="caution">
    <text evidence="8">The sequence shown here is derived from an EMBL/GenBank/DDBJ whole genome shotgun (WGS) entry which is preliminary data.</text>
</comment>
<evidence type="ECO:0000259" key="7">
    <source>
        <dbReference type="PROSITE" id="PS50089"/>
    </source>
</evidence>
<organism evidence="8 9">
    <name type="scientific">Heterodera schachtii</name>
    <name type="common">Sugarbeet cyst nematode worm</name>
    <name type="synonym">Tylenchus schachtii</name>
    <dbReference type="NCBI Taxonomy" id="97005"/>
    <lineage>
        <taxon>Eukaryota</taxon>
        <taxon>Metazoa</taxon>
        <taxon>Ecdysozoa</taxon>
        <taxon>Nematoda</taxon>
        <taxon>Chromadorea</taxon>
        <taxon>Rhabditida</taxon>
        <taxon>Tylenchina</taxon>
        <taxon>Tylenchomorpha</taxon>
        <taxon>Tylenchoidea</taxon>
        <taxon>Heteroderidae</taxon>
        <taxon>Heteroderinae</taxon>
        <taxon>Heterodera</taxon>
    </lineage>
</organism>
<keyword evidence="6" id="KW-1133">Transmembrane helix</keyword>
<dbReference type="SUPFAM" id="SSF57850">
    <property type="entry name" value="RING/U-box"/>
    <property type="match status" value="1"/>
</dbReference>
<feature type="region of interest" description="Disordered" evidence="5">
    <location>
        <begin position="164"/>
        <end position="191"/>
    </location>
</feature>
<evidence type="ECO:0000256" key="5">
    <source>
        <dbReference type="SAM" id="MobiDB-lite"/>
    </source>
</evidence>
<feature type="transmembrane region" description="Helical" evidence="6">
    <location>
        <begin position="31"/>
        <end position="59"/>
    </location>
</feature>
<dbReference type="SMART" id="SM00184">
    <property type="entry name" value="RING"/>
    <property type="match status" value="1"/>
</dbReference>
<dbReference type="AlphaFoldDB" id="A0ABD2JD07"/>
<evidence type="ECO:0000256" key="4">
    <source>
        <dbReference type="PROSITE-ProRule" id="PRU00175"/>
    </source>
</evidence>
<dbReference type="Pfam" id="PF13639">
    <property type="entry name" value="zf-RING_2"/>
    <property type="match status" value="1"/>
</dbReference>
<evidence type="ECO:0000313" key="8">
    <source>
        <dbReference type="EMBL" id="KAL3088501.1"/>
    </source>
</evidence>
<evidence type="ECO:0000256" key="3">
    <source>
        <dbReference type="ARBA" id="ARBA00022833"/>
    </source>
</evidence>
<evidence type="ECO:0000256" key="2">
    <source>
        <dbReference type="ARBA" id="ARBA00022771"/>
    </source>
</evidence>
<dbReference type="InterPro" id="IPR052788">
    <property type="entry name" value="RING-type_E3_ligase_ATL"/>
</dbReference>
<evidence type="ECO:0000313" key="9">
    <source>
        <dbReference type="Proteomes" id="UP001620645"/>
    </source>
</evidence>
<dbReference type="GO" id="GO:0008270">
    <property type="term" value="F:zinc ion binding"/>
    <property type="evidence" value="ECO:0007669"/>
    <property type="project" value="UniProtKB-KW"/>
</dbReference>
<proteinExistence type="predicted"/>
<keyword evidence="6" id="KW-0472">Membrane</keyword>
<name>A0ABD2JD07_HETSC</name>
<protein>
    <recommendedName>
        <fullName evidence="7">RING-type domain-containing protein</fullName>
    </recommendedName>
</protein>
<reference evidence="8 9" key="1">
    <citation type="submission" date="2024-10" db="EMBL/GenBank/DDBJ databases">
        <authorList>
            <person name="Kim D."/>
        </authorList>
    </citation>
    <scope>NUCLEOTIDE SEQUENCE [LARGE SCALE GENOMIC DNA]</scope>
    <source>
        <strain evidence="8">Taebaek</strain>
    </source>
</reference>
<dbReference type="Proteomes" id="UP001620645">
    <property type="component" value="Unassembled WGS sequence"/>
</dbReference>
<evidence type="ECO:0000256" key="1">
    <source>
        <dbReference type="ARBA" id="ARBA00022723"/>
    </source>
</evidence>
<dbReference type="PANTHER" id="PTHR45798">
    <property type="entry name" value="RING-H2 FINGER PROTEIN ATL61-RELATED-RELATED"/>
    <property type="match status" value="1"/>
</dbReference>
<accession>A0ABD2JD07</accession>
<sequence>MHSAVENLNIAANIKYESDNKNKRKRRKKRFYMDIVSIGMLALVLCIILIFACLLGYIMDKIHTWLVNRRLDPISLAKNAWSKFKQYKVTKAINRITEHTVENDGDGGCAICLGAYEIGDKVRTLPCEHQFHSECVDEWIKKHNNCPSCRAQILNVELFRNARPNNGQHEQGQSSRAIENEQQILDNAENV</sequence>
<evidence type="ECO:0000256" key="6">
    <source>
        <dbReference type="SAM" id="Phobius"/>
    </source>
</evidence>